<name>A0A521EH57_9BACL</name>
<organism evidence="3 4">
    <name type="scientific">Melghirimyces algeriensis</name>
    <dbReference type="NCBI Taxonomy" id="910412"/>
    <lineage>
        <taxon>Bacteria</taxon>
        <taxon>Bacillati</taxon>
        <taxon>Bacillota</taxon>
        <taxon>Bacilli</taxon>
        <taxon>Bacillales</taxon>
        <taxon>Thermoactinomycetaceae</taxon>
        <taxon>Melghirimyces</taxon>
    </lineage>
</organism>
<keyword evidence="1" id="KW-0067">ATP-binding</keyword>
<reference evidence="3 4" key="1">
    <citation type="submission" date="2017-05" db="EMBL/GenBank/DDBJ databases">
        <authorList>
            <person name="Varghese N."/>
            <person name="Submissions S."/>
        </authorList>
    </citation>
    <scope>NUCLEOTIDE SEQUENCE [LARGE SCALE GENOMIC DNA]</scope>
    <source>
        <strain evidence="3 4">DSM 45474</strain>
    </source>
</reference>
<evidence type="ECO:0000256" key="1">
    <source>
        <dbReference type="PROSITE-ProRule" id="PRU00409"/>
    </source>
</evidence>
<feature type="domain" description="ATP-grasp" evidence="2">
    <location>
        <begin position="15"/>
        <end position="239"/>
    </location>
</feature>
<dbReference type="Proteomes" id="UP000315636">
    <property type="component" value="Unassembled WGS sequence"/>
</dbReference>
<sequence length="247" mass="28732">MNKDTKLTRYQLLKENPSVAHALPETACFTKESLSTFLEKYDQVILKRFTGSRGKGLMKITGVEKGFEVQNNHRKKIFDDLDCFIQYMKSEKKSENYLIQQGIDLACLNNRPFDLRVIVQRRGNEPWKVTGKYAKVARKGFFKTNLALGGEVLPAKKAIRRSELDEKPSKLLEKVDQLGLMTAKALEKGFKRQRIWGMDIGISKNGDVYLIEVNRAPGFKGFRRLKNRRMYDRIMQVSQYNRMRRQV</sequence>
<dbReference type="InterPro" id="IPR011761">
    <property type="entry name" value="ATP-grasp"/>
</dbReference>
<dbReference type="Pfam" id="PF14398">
    <property type="entry name" value="ATPgrasp_YheCD"/>
    <property type="match status" value="1"/>
</dbReference>
<dbReference type="PROSITE" id="PS50975">
    <property type="entry name" value="ATP_GRASP"/>
    <property type="match status" value="1"/>
</dbReference>
<accession>A0A521EH57</accession>
<gene>
    <name evidence="3" type="ORF">SAMN06264849_10950</name>
</gene>
<dbReference type="PANTHER" id="PTHR21621:SF2">
    <property type="entry name" value="COENZYME GAMMA-F420-2:ALPHA-L-GLUTAMATE LIGASE"/>
    <property type="match status" value="1"/>
</dbReference>
<dbReference type="GO" id="GO:0005524">
    <property type="term" value="F:ATP binding"/>
    <property type="evidence" value="ECO:0007669"/>
    <property type="project" value="UniProtKB-UniRule"/>
</dbReference>
<protein>
    <submittedName>
        <fullName evidence="3">YheC/D like ATP-grasp</fullName>
    </submittedName>
</protein>
<evidence type="ECO:0000313" key="3">
    <source>
        <dbReference type="EMBL" id="SMO83192.1"/>
    </source>
</evidence>
<dbReference type="EMBL" id="FXTI01000009">
    <property type="protein sequence ID" value="SMO83192.1"/>
    <property type="molecule type" value="Genomic_DNA"/>
</dbReference>
<dbReference type="OrthoDB" id="7869153at2"/>
<dbReference type="Gene3D" id="3.30.470.20">
    <property type="entry name" value="ATP-grasp fold, B domain"/>
    <property type="match status" value="1"/>
</dbReference>
<keyword evidence="4" id="KW-1185">Reference proteome</keyword>
<keyword evidence="1" id="KW-0547">Nucleotide-binding</keyword>
<proteinExistence type="predicted"/>
<evidence type="ECO:0000259" key="2">
    <source>
        <dbReference type="PROSITE" id="PS50975"/>
    </source>
</evidence>
<dbReference type="GO" id="GO:0043774">
    <property type="term" value="F:coenzyme F420-2 alpha-glutamyl ligase activity"/>
    <property type="evidence" value="ECO:0007669"/>
    <property type="project" value="TreeGrafter"/>
</dbReference>
<evidence type="ECO:0000313" key="4">
    <source>
        <dbReference type="Proteomes" id="UP000315636"/>
    </source>
</evidence>
<dbReference type="PANTHER" id="PTHR21621">
    <property type="entry name" value="RIBOSOMAL PROTEIN S6 MODIFICATION PROTEIN"/>
    <property type="match status" value="1"/>
</dbReference>
<dbReference type="SUPFAM" id="SSF56059">
    <property type="entry name" value="Glutathione synthetase ATP-binding domain-like"/>
    <property type="match status" value="1"/>
</dbReference>
<dbReference type="GO" id="GO:0005737">
    <property type="term" value="C:cytoplasm"/>
    <property type="evidence" value="ECO:0007669"/>
    <property type="project" value="TreeGrafter"/>
</dbReference>
<dbReference type="AlphaFoldDB" id="A0A521EH57"/>
<dbReference type="RefSeq" id="WP_142506192.1">
    <property type="nucleotide sequence ID" value="NZ_FXTI01000009.1"/>
</dbReference>
<dbReference type="InterPro" id="IPR026838">
    <property type="entry name" value="YheC/D"/>
</dbReference>
<dbReference type="GO" id="GO:0046872">
    <property type="term" value="F:metal ion binding"/>
    <property type="evidence" value="ECO:0007669"/>
    <property type="project" value="InterPro"/>
</dbReference>